<protein>
    <submittedName>
        <fullName evidence="2">Uncharacterized protein</fullName>
    </submittedName>
</protein>
<evidence type="ECO:0000313" key="3">
    <source>
        <dbReference type="Proteomes" id="UP001501257"/>
    </source>
</evidence>
<gene>
    <name evidence="2" type="ORF">GCM10025778_15550</name>
</gene>
<keyword evidence="3" id="KW-1185">Reference proteome</keyword>
<feature type="compositionally biased region" description="Basic and acidic residues" evidence="1">
    <location>
        <begin position="13"/>
        <end position="25"/>
    </location>
</feature>
<organism evidence="2 3">
    <name type="scientific">Paeniglutamicibacter antarcticus</name>
    <dbReference type="NCBI Taxonomy" id="494023"/>
    <lineage>
        <taxon>Bacteria</taxon>
        <taxon>Bacillati</taxon>
        <taxon>Actinomycetota</taxon>
        <taxon>Actinomycetes</taxon>
        <taxon>Micrococcales</taxon>
        <taxon>Micrococcaceae</taxon>
        <taxon>Paeniglutamicibacter</taxon>
    </lineage>
</organism>
<sequence length="75" mass="8519">MLRWDTSSSEQHSANEDDGSRDGYKNAENGQQEEFVPTRPASTEAVPHECTYETQCEHDEARYDYQSVGRAVTGY</sequence>
<reference evidence="3" key="1">
    <citation type="journal article" date="2019" name="Int. J. Syst. Evol. Microbiol.">
        <title>The Global Catalogue of Microorganisms (GCM) 10K type strain sequencing project: providing services to taxonomists for standard genome sequencing and annotation.</title>
        <authorList>
            <consortium name="The Broad Institute Genomics Platform"/>
            <consortium name="The Broad Institute Genome Sequencing Center for Infectious Disease"/>
            <person name="Wu L."/>
            <person name="Ma J."/>
        </authorList>
    </citation>
    <scope>NUCLEOTIDE SEQUENCE [LARGE SCALE GENOMIC DNA]</scope>
    <source>
        <strain evidence="3">JCM 18952</strain>
    </source>
</reference>
<feature type="compositionally biased region" description="Polar residues" evidence="1">
    <location>
        <begin position="1"/>
        <end position="12"/>
    </location>
</feature>
<evidence type="ECO:0000313" key="2">
    <source>
        <dbReference type="EMBL" id="GAA5227022.1"/>
    </source>
</evidence>
<name>A0ABP9TMU5_9MICC</name>
<comment type="caution">
    <text evidence="2">The sequence shown here is derived from an EMBL/GenBank/DDBJ whole genome shotgun (WGS) entry which is preliminary data.</text>
</comment>
<proteinExistence type="predicted"/>
<dbReference type="EMBL" id="BAABLK010000026">
    <property type="protein sequence ID" value="GAA5227022.1"/>
    <property type="molecule type" value="Genomic_DNA"/>
</dbReference>
<accession>A0ABP9TMU5</accession>
<evidence type="ECO:0000256" key="1">
    <source>
        <dbReference type="SAM" id="MobiDB-lite"/>
    </source>
</evidence>
<dbReference type="Proteomes" id="UP001501257">
    <property type="component" value="Unassembled WGS sequence"/>
</dbReference>
<feature type="region of interest" description="Disordered" evidence="1">
    <location>
        <begin position="1"/>
        <end position="47"/>
    </location>
</feature>